<evidence type="ECO:0000313" key="10">
    <source>
        <dbReference type="EMBL" id="CAD2176147.1"/>
    </source>
</evidence>
<reference evidence="10 11" key="1">
    <citation type="submission" date="2020-08" db="EMBL/GenBank/DDBJ databases">
        <authorList>
            <person name="Koutsovoulos G."/>
            <person name="Danchin GJ E."/>
        </authorList>
    </citation>
    <scope>NUCLEOTIDE SEQUENCE [LARGE SCALE GENOMIC DNA]</scope>
</reference>
<comment type="similarity">
    <text evidence="2">Belongs to the EMC6 family.</text>
</comment>
<feature type="transmembrane region" description="Helical" evidence="9">
    <location>
        <begin position="157"/>
        <end position="179"/>
    </location>
</feature>
<dbReference type="InterPro" id="IPR008504">
    <property type="entry name" value="Emc6"/>
</dbReference>
<evidence type="ECO:0000256" key="4">
    <source>
        <dbReference type="ARBA" id="ARBA00022692"/>
    </source>
</evidence>
<comment type="caution">
    <text evidence="10">The sequence shown here is derived from an EMBL/GenBank/DDBJ whole genome shotgun (WGS) entry which is preliminary data.</text>
</comment>
<proteinExistence type="inferred from homology"/>
<gene>
    <name evidence="10" type="ORF">MENT_LOCUS27921</name>
</gene>
<keyword evidence="5" id="KW-0256">Endoplasmic reticulum</keyword>
<keyword evidence="4 9" id="KW-0812">Transmembrane</keyword>
<evidence type="ECO:0000256" key="9">
    <source>
        <dbReference type="SAM" id="Phobius"/>
    </source>
</evidence>
<accession>A0A6V7VMI2</accession>
<sequence>MKGSDHFLESYTRLTSFERCSNKFKLMKSEKKSTSSANKKHPYSIPTNQIQNSTESQEYILPATSAAPLTSRKSSRLQQQQQKQMFNEAAVRNNFYVLEQSRTCQSAVSGIASGILGLTGIMGFVFYFVCVVIQALIWDYKAGFQWTSFFTKRSLLFGHSLIGGLFTYVLFWVFVYGLVHVY</sequence>
<dbReference type="GO" id="GO:0072546">
    <property type="term" value="C:EMC complex"/>
    <property type="evidence" value="ECO:0007669"/>
    <property type="project" value="InterPro"/>
</dbReference>
<comment type="subcellular location">
    <subcellularLocation>
        <location evidence="1">Endoplasmic reticulum membrane</location>
        <topology evidence="1">Multi-pass membrane protein</topology>
    </subcellularLocation>
</comment>
<evidence type="ECO:0000256" key="7">
    <source>
        <dbReference type="ARBA" id="ARBA00023136"/>
    </source>
</evidence>
<dbReference type="EMBL" id="CAJEWN010000268">
    <property type="protein sequence ID" value="CAD2176147.1"/>
    <property type="molecule type" value="Genomic_DNA"/>
</dbReference>
<dbReference type="OrthoDB" id="16510at2759"/>
<feature type="transmembrane region" description="Helical" evidence="9">
    <location>
        <begin position="115"/>
        <end position="137"/>
    </location>
</feature>
<dbReference type="InterPro" id="IPR029008">
    <property type="entry name" value="EMC6-like"/>
</dbReference>
<dbReference type="PANTHER" id="PTHR20994:SF0">
    <property type="entry name" value="ER MEMBRANE PROTEIN COMPLEX SUBUNIT 6"/>
    <property type="match status" value="1"/>
</dbReference>
<organism evidence="10 11">
    <name type="scientific">Meloidogyne enterolobii</name>
    <name type="common">Root-knot nematode worm</name>
    <name type="synonym">Meloidogyne mayaguensis</name>
    <dbReference type="NCBI Taxonomy" id="390850"/>
    <lineage>
        <taxon>Eukaryota</taxon>
        <taxon>Metazoa</taxon>
        <taxon>Ecdysozoa</taxon>
        <taxon>Nematoda</taxon>
        <taxon>Chromadorea</taxon>
        <taxon>Rhabditida</taxon>
        <taxon>Tylenchina</taxon>
        <taxon>Tylenchomorpha</taxon>
        <taxon>Tylenchoidea</taxon>
        <taxon>Meloidogynidae</taxon>
        <taxon>Meloidogyninae</taxon>
        <taxon>Meloidogyne</taxon>
    </lineage>
</organism>
<evidence type="ECO:0000256" key="8">
    <source>
        <dbReference type="ARBA" id="ARBA00031072"/>
    </source>
</evidence>
<protein>
    <recommendedName>
        <fullName evidence="3">ER membrane protein complex subunit 6</fullName>
    </recommendedName>
    <alternativeName>
        <fullName evidence="8">Transmembrane protein 93</fullName>
    </alternativeName>
</protein>
<evidence type="ECO:0000256" key="2">
    <source>
        <dbReference type="ARBA" id="ARBA00009436"/>
    </source>
</evidence>
<dbReference type="GO" id="GO:0034975">
    <property type="term" value="P:protein folding in endoplasmic reticulum"/>
    <property type="evidence" value="ECO:0007669"/>
    <property type="project" value="TreeGrafter"/>
</dbReference>
<evidence type="ECO:0000256" key="3">
    <source>
        <dbReference type="ARBA" id="ARBA00020827"/>
    </source>
</evidence>
<evidence type="ECO:0000313" key="11">
    <source>
        <dbReference type="Proteomes" id="UP000580250"/>
    </source>
</evidence>
<name>A0A6V7VMI2_MELEN</name>
<evidence type="ECO:0000256" key="6">
    <source>
        <dbReference type="ARBA" id="ARBA00022989"/>
    </source>
</evidence>
<keyword evidence="7 9" id="KW-0472">Membrane</keyword>
<dbReference type="AlphaFoldDB" id="A0A6V7VMI2"/>
<dbReference type="Pfam" id="PF07019">
    <property type="entry name" value="EMC6"/>
    <property type="match status" value="1"/>
</dbReference>
<keyword evidence="6 9" id="KW-1133">Transmembrane helix</keyword>
<dbReference type="Proteomes" id="UP000580250">
    <property type="component" value="Unassembled WGS sequence"/>
</dbReference>
<evidence type="ECO:0000256" key="5">
    <source>
        <dbReference type="ARBA" id="ARBA00022824"/>
    </source>
</evidence>
<evidence type="ECO:0000256" key="1">
    <source>
        <dbReference type="ARBA" id="ARBA00004477"/>
    </source>
</evidence>
<dbReference type="GO" id="GO:0000045">
    <property type="term" value="P:autophagosome assembly"/>
    <property type="evidence" value="ECO:0007669"/>
    <property type="project" value="TreeGrafter"/>
</dbReference>
<dbReference type="PANTHER" id="PTHR20994">
    <property type="entry name" value="ER MEMBRANE PROTEIN COMPLEX SUBUNIT 6"/>
    <property type="match status" value="1"/>
</dbReference>